<accession>D2AWC9</accession>
<proteinExistence type="predicted"/>
<dbReference type="RefSeq" id="WP_012890667.1">
    <property type="nucleotide sequence ID" value="NC_013595.1"/>
</dbReference>
<evidence type="ECO:0000256" key="1">
    <source>
        <dbReference type="SAM" id="MobiDB-lite"/>
    </source>
</evidence>
<evidence type="ECO:0000313" key="3">
    <source>
        <dbReference type="EMBL" id="ACZ86925.1"/>
    </source>
</evidence>
<name>D2AWC9_STRRD</name>
<dbReference type="OrthoDB" id="4334474at2"/>
<feature type="region of interest" description="Disordered" evidence="1">
    <location>
        <begin position="31"/>
        <end position="98"/>
    </location>
</feature>
<protein>
    <submittedName>
        <fullName evidence="3">Uncharacterized protein</fullName>
    </submittedName>
</protein>
<dbReference type="EMBL" id="CP001814">
    <property type="protein sequence ID" value="ACZ86925.1"/>
    <property type="molecule type" value="Genomic_DNA"/>
</dbReference>
<feature type="signal peptide" evidence="2">
    <location>
        <begin position="1"/>
        <end position="28"/>
    </location>
</feature>
<reference evidence="3 4" key="1">
    <citation type="journal article" date="2010" name="Stand. Genomic Sci.">
        <title>Complete genome sequence of Streptosporangium roseum type strain (NI 9100).</title>
        <authorList>
            <person name="Nolan M."/>
            <person name="Sikorski J."/>
            <person name="Jando M."/>
            <person name="Lucas S."/>
            <person name="Lapidus A."/>
            <person name="Glavina Del Rio T."/>
            <person name="Chen F."/>
            <person name="Tice H."/>
            <person name="Pitluck S."/>
            <person name="Cheng J.F."/>
            <person name="Chertkov O."/>
            <person name="Sims D."/>
            <person name="Meincke L."/>
            <person name="Brettin T."/>
            <person name="Han C."/>
            <person name="Detter J.C."/>
            <person name="Bruce D."/>
            <person name="Goodwin L."/>
            <person name="Land M."/>
            <person name="Hauser L."/>
            <person name="Chang Y.J."/>
            <person name="Jeffries C.D."/>
            <person name="Ivanova N."/>
            <person name="Mavromatis K."/>
            <person name="Mikhailova N."/>
            <person name="Chen A."/>
            <person name="Palaniappan K."/>
            <person name="Chain P."/>
            <person name="Rohde M."/>
            <person name="Goker M."/>
            <person name="Bristow J."/>
            <person name="Eisen J.A."/>
            <person name="Markowitz V."/>
            <person name="Hugenholtz P."/>
            <person name="Kyrpides N.C."/>
            <person name="Klenk H.P."/>
        </authorList>
    </citation>
    <scope>NUCLEOTIDE SEQUENCE [LARGE SCALE GENOMIC DNA]</scope>
    <source>
        <strain evidence="4">ATCC 12428 / DSM 43021 / JCM 3005 / NI 9100</strain>
    </source>
</reference>
<dbReference type="eggNOG" id="ENOG5030KT2">
    <property type="taxonomic scope" value="Bacteria"/>
</dbReference>
<feature type="chain" id="PRO_5039724798" evidence="2">
    <location>
        <begin position="29"/>
        <end position="128"/>
    </location>
</feature>
<evidence type="ECO:0000313" key="4">
    <source>
        <dbReference type="Proteomes" id="UP000002029"/>
    </source>
</evidence>
<gene>
    <name evidence="3" type="ordered locus">Sros_4017</name>
</gene>
<evidence type="ECO:0000256" key="2">
    <source>
        <dbReference type="SAM" id="SignalP"/>
    </source>
</evidence>
<dbReference type="STRING" id="479432.Sros_4017"/>
<dbReference type="Proteomes" id="UP000002029">
    <property type="component" value="Chromosome"/>
</dbReference>
<keyword evidence="2" id="KW-0732">Signal</keyword>
<dbReference type="AlphaFoldDB" id="D2AWC9"/>
<dbReference type="HOGENOM" id="CLU_2233446_0_0_11"/>
<keyword evidence="4" id="KW-1185">Reference proteome</keyword>
<sequence>MNVTRKTWVSAGIVSVVLAGGISVAAAAATGGISKNGEPVPAVKGGQPLPEGARASQDPPDLSAGPEGDTPAQEDPSQGATPPAEEYVVSKEVNPDPQQVTRYWTEQRLEDAQPLPMPVVEGPVDITE</sequence>
<dbReference type="KEGG" id="sro:Sros_4017"/>
<organism evidence="3 4">
    <name type="scientific">Streptosporangium roseum (strain ATCC 12428 / DSM 43021 / JCM 3005 / KCTC 9067 / NCIMB 10171 / NRRL 2505 / NI 9100)</name>
    <dbReference type="NCBI Taxonomy" id="479432"/>
    <lineage>
        <taxon>Bacteria</taxon>
        <taxon>Bacillati</taxon>
        <taxon>Actinomycetota</taxon>
        <taxon>Actinomycetes</taxon>
        <taxon>Streptosporangiales</taxon>
        <taxon>Streptosporangiaceae</taxon>
        <taxon>Streptosporangium</taxon>
    </lineage>
</organism>